<organism evidence="3 4">
    <name type="scientific">Paenibacillus thiaminolyticus</name>
    <name type="common">Bacillus thiaminolyticus</name>
    <dbReference type="NCBI Taxonomy" id="49283"/>
    <lineage>
        <taxon>Bacteria</taxon>
        <taxon>Bacillati</taxon>
        <taxon>Bacillota</taxon>
        <taxon>Bacilli</taxon>
        <taxon>Bacillales</taxon>
        <taxon>Paenibacillaceae</taxon>
        <taxon>Paenibacillus</taxon>
    </lineage>
</organism>
<dbReference type="Proteomes" id="UP000266177">
    <property type="component" value="Unassembled WGS sequence"/>
</dbReference>
<dbReference type="InterPro" id="IPR051532">
    <property type="entry name" value="Ester_Hydrolysis_Enzymes"/>
</dbReference>
<dbReference type="SUPFAM" id="SSF52266">
    <property type="entry name" value="SGNH hydrolase"/>
    <property type="match status" value="1"/>
</dbReference>
<gene>
    <name evidence="3" type="ORF">DQX05_09605</name>
</gene>
<dbReference type="AlphaFoldDB" id="A0A3A3GJK3"/>
<name>A0A3A3GJK3_PANTH</name>
<evidence type="ECO:0000313" key="4">
    <source>
        <dbReference type="Proteomes" id="UP000266177"/>
    </source>
</evidence>
<dbReference type="RefSeq" id="WP_119793030.1">
    <property type="nucleotide sequence ID" value="NZ_QYZD01000006.1"/>
</dbReference>
<dbReference type="InterPro" id="IPR013830">
    <property type="entry name" value="SGNH_hydro"/>
</dbReference>
<feature type="transmembrane region" description="Helical" evidence="1">
    <location>
        <begin position="12"/>
        <end position="33"/>
    </location>
</feature>
<dbReference type="PANTHER" id="PTHR30383">
    <property type="entry name" value="THIOESTERASE 1/PROTEASE 1/LYSOPHOSPHOLIPASE L1"/>
    <property type="match status" value="1"/>
</dbReference>
<proteinExistence type="predicted"/>
<dbReference type="EMBL" id="QYZD01000006">
    <property type="protein sequence ID" value="RJG24568.1"/>
    <property type="molecule type" value="Genomic_DNA"/>
</dbReference>
<sequence length="271" mass="30194">MQRRPISQLWSWIVIFGCLSTVLLIIGFGFGVADILRPASVPFTDKPEMKLPPVEETSRSKELLIASLGDSLTRGTGDGTGEGYVRRTVSLLKEGTDKPVTLLNNMGINGLRAEQLAERVEQESTGYVLKKANVILLTIGGNDLFQSAQSEQMSPSAMDERALLAKTEKGTADLKRILEGIRRWNKDALIVYVGLYNPFADLKEMRQIGNTIVQKWNDEAFRIINQDENMLLVPTSDLFQHNIGSYLSSDHFHPNGEGYQAIAERIVQSIR</sequence>
<evidence type="ECO:0000256" key="1">
    <source>
        <dbReference type="SAM" id="Phobius"/>
    </source>
</evidence>
<evidence type="ECO:0000313" key="3">
    <source>
        <dbReference type="EMBL" id="RJG24568.1"/>
    </source>
</evidence>
<dbReference type="Gene3D" id="3.40.50.1110">
    <property type="entry name" value="SGNH hydrolase"/>
    <property type="match status" value="1"/>
</dbReference>
<dbReference type="PROSITE" id="PS51257">
    <property type="entry name" value="PROKAR_LIPOPROTEIN"/>
    <property type="match status" value="1"/>
</dbReference>
<protein>
    <submittedName>
        <fullName evidence="3">GDSL family lipase</fullName>
    </submittedName>
</protein>
<dbReference type="GO" id="GO:0004622">
    <property type="term" value="F:phosphatidylcholine lysophospholipase activity"/>
    <property type="evidence" value="ECO:0007669"/>
    <property type="project" value="TreeGrafter"/>
</dbReference>
<reference evidence="3 4" key="1">
    <citation type="submission" date="2018-09" db="EMBL/GenBank/DDBJ databases">
        <title>Paenibacillus SK2017-BO5.</title>
        <authorList>
            <person name="Piskunova J.V."/>
            <person name="Dubiley S.A."/>
            <person name="Severinov K.V."/>
        </authorList>
    </citation>
    <scope>NUCLEOTIDE SEQUENCE [LARGE SCALE GENOMIC DNA]</scope>
    <source>
        <strain evidence="3 4">BO5</strain>
    </source>
</reference>
<comment type="caution">
    <text evidence="3">The sequence shown here is derived from an EMBL/GenBank/DDBJ whole genome shotgun (WGS) entry which is preliminary data.</text>
</comment>
<dbReference type="OrthoDB" id="252349at2"/>
<dbReference type="Pfam" id="PF13472">
    <property type="entry name" value="Lipase_GDSL_2"/>
    <property type="match status" value="1"/>
</dbReference>
<evidence type="ECO:0000259" key="2">
    <source>
        <dbReference type="Pfam" id="PF13472"/>
    </source>
</evidence>
<dbReference type="InterPro" id="IPR036514">
    <property type="entry name" value="SGNH_hydro_sf"/>
</dbReference>
<keyword evidence="1" id="KW-1133">Transmembrane helix</keyword>
<accession>A0A3A3GJK3</accession>
<keyword evidence="1" id="KW-0472">Membrane</keyword>
<feature type="domain" description="SGNH hydrolase-type esterase" evidence="2">
    <location>
        <begin position="68"/>
        <end position="261"/>
    </location>
</feature>
<keyword evidence="1" id="KW-0812">Transmembrane</keyword>
<dbReference type="PANTHER" id="PTHR30383:SF27">
    <property type="entry name" value="SPORE GERMINATION LIPASE LIPC"/>
    <property type="match status" value="1"/>
</dbReference>